<evidence type="ECO:0000313" key="5">
    <source>
        <dbReference type="EMBL" id="GMM46958.1"/>
    </source>
</evidence>
<keyword evidence="2" id="KW-0677">Repeat</keyword>
<organism evidence="5 6">
    <name type="scientific">Pichia kluyveri</name>
    <name type="common">Yeast</name>
    <dbReference type="NCBI Taxonomy" id="36015"/>
    <lineage>
        <taxon>Eukaryota</taxon>
        <taxon>Fungi</taxon>
        <taxon>Dikarya</taxon>
        <taxon>Ascomycota</taxon>
        <taxon>Saccharomycotina</taxon>
        <taxon>Pichiomycetes</taxon>
        <taxon>Pichiales</taxon>
        <taxon>Pichiaceae</taxon>
        <taxon>Pichia</taxon>
    </lineage>
</organism>
<dbReference type="GO" id="GO:0016226">
    <property type="term" value="P:iron-sulfur cluster assembly"/>
    <property type="evidence" value="ECO:0007669"/>
    <property type="project" value="UniProtKB-UniRule"/>
</dbReference>
<evidence type="ECO:0000256" key="4">
    <source>
        <dbReference type="PROSITE-ProRule" id="PRU00221"/>
    </source>
</evidence>
<dbReference type="PROSITE" id="PS50082">
    <property type="entry name" value="WD_REPEATS_2"/>
    <property type="match status" value="3"/>
</dbReference>
<dbReference type="GO" id="GO:0097361">
    <property type="term" value="C:cytosolic [4Fe-4S] assembly targeting complex"/>
    <property type="evidence" value="ECO:0007669"/>
    <property type="project" value="InterPro"/>
</dbReference>
<evidence type="ECO:0000256" key="1">
    <source>
        <dbReference type="ARBA" id="ARBA00022574"/>
    </source>
</evidence>
<protein>
    <recommendedName>
        <fullName evidence="3">Probable cytosolic iron-sulfur protein assembly protein 1</fullName>
    </recommendedName>
</protein>
<dbReference type="PROSITE" id="PS50294">
    <property type="entry name" value="WD_REPEATS_REGION"/>
    <property type="match status" value="2"/>
</dbReference>
<reference evidence="5 6" key="1">
    <citation type="journal article" date="2023" name="Elife">
        <title>Identification of key yeast species and microbe-microbe interactions impacting larval growth of Drosophila in the wild.</title>
        <authorList>
            <person name="Mure A."/>
            <person name="Sugiura Y."/>
            <person name="Maeda R."/>
            <person name="Honda K."/>
            <person name="Sakurai N."/>
            <person name="Takahashi Y."/>
            <person name="Watada M."/>
            <person name="Katoh T."/>
            <person name="Gotoh A."/>
            <person name="Gotoh Y."/>
            <person name="Taniguchi I."/>
            <person name="Nakamura K."/>
            <person name="Hayashi T."/>
            <person name="Katayama T."/>
            <person name="Uemura T."/>
            <person name="Hattori Y."/>
        </authorList>
    </citation>
    <scope>NUCLEOTIDE SEQUENCE [LARGE SCALE GENOMIC DNA]</scope>
    <source>
        <strain evidence="5 6">PK-24</strain>
    </source>
</reference>
<dbReference type="InterPro" id="IPR036322">
    <property type="entry name" value="WD40_repeat_dom_sf"/>
</dbReference>
<comment type="similarity">
    <text evidence="3">Belongs to the WD repeat CIA1 family.</text>
</comment>
<evidence type="ECO:0000256" key="2">
    <source>
        <dbReference type="ARBA" id="ARBA00022737"/>
    </source>
</evidence>
<dbReference type="SUPFAM" id="SSF50978">
    <property type="entry name" value="WD40 repeat-like"/>
    <property type="match status" value="1"/>
</dbReference>
<dbReference type="Gene3D" id="2.130.10.10">
    <property type="entry name" value="YVTN repeat-like/Quinoprotein amine dehydrogenase"/>
    <property type="match status" value="1"/>
</dbReference>
<dbReference type="PANTHER" id="PTHR19920">
    <property type="entry name" value="WD40 PROTEIN CIAO1"/>
    <property type="match status" value="1"/>
</dbReference>
<feature type="repeat" description="WD" evidence="4">
    <location>
        <begin position="150"/>
        <end position="185"/>
    </location>
</feature>
<dbReference type="InterPro" id="IPR001680">
    <property type="entry name" value="WD40_rpt"/>
</dbReference>
<evidence type="ECO:0000256" key="3">
    <source>
        <dbReference type="HAMAP-Rule" id="MF_03037"/>
    </source>
</evidence>
<dbReference type="PROSITE" id="PS51257">
    <property type="entry name" value="PROKAR_LIPOPROTEIN"/>
    <property type="match status" value="1"/>
</dbReference>
<comment type="caution">
    <text evidence="5">The sequence shown here is derived from an EMBL/GenBank/DDBJ whole genome shotgun (WGS) entry which is preliminary data.</text>
</comment>
<proteinExistence type="inferred from homology"/>
<dbReference type="HAMAP" id="MF_03037">
    <property type="entry name" value="ciao1"/>
    <property type="match status" value="1"/>
</dbReference>
<gene>
    <name evidence="3" type="primary">CIA1</name>
    <name evidence="5" type="ORF">DAPK24_035330</name>
</gene>
<keyword evidence="6" id="KW-1185">Reference proteome</keyword>
<dbReference type="EMBL" id="BTGB01000005">
    <property type="protein sequence ID" value="GMM46958.1"/>
    <property type="molecule type" value="Genomic_DNA"/>
</dbReference>
<accession>A0AAV5R6X9</accession>
<dbReference type="InterPro" id="IPR015943">
    <property type="entry name" value="WD40/YVTN_repeat-like_dom_sf"/>
</dbReference>
<dbReference type="InterPro" id="IPR028608">
    <property type="entry name" value="CIAO1/Cia1"/>
</dbReference>
<feature type="repeat" description="WD" evidence="4">
    <location>
        <begin position="323"/>
        <end position="337"/>
    </location>
</feature>
<dbReference type="PANTHER" id="PTHR19920:SF0">
    <property type="entry name" value="CYTOSOLIC IRON-SULFUR PROTEIN ASSEMBLY PROTEIN CIAO1-RELATED"/>
    <property type="match status" value="1"/>
</dbReference>
<sequence>MSLEKIGSVQAHAERVWDLSTHSGIPLLASCSSDKTCKLFDISNGIKEVSKLDEETHSKSIRSVQFKYSKDTTYPTLALGSFDSTSSIWGADDFKSKWELLAVVEGHENEVKCVDWSIDGKFLSTCARDKSIWIWETDELNEEFECVAVLSEHEGDVKFVNWNDKGLNDDHTFISGSYDDTLRVWRQDSYDEDEWNCVANLSMDSTVWSATWINNNTILCGLDDGRVIQCIRKVDNNKDGIETDRDNLPSTVKDVEDWIIDKVWSKHEGSVYSVSCKDDTVVSGGSDGVIRVYNLNGDILAEKRLAHGTSEVNVVAVVKTGVVASGGDDGVVALWKV</sequence>
<keyword evidence="1 4" id="KW-0853">WD repeat</keyword>
<evidence type="ECO:0000313" key="6">
    <source>
        <dbReference type="Proteomes" id="UP001378960"/>
    </source>
</evidence>
<dbReference type="AlphaFoldDB" id="A0AAV5R6X9"/>
<comment type="function">
    <text evidence="3">Essential component of the cytosolic iron-sulfur (Fe/S) protein assembly machinery. Required for the maturation of extramitochondrial Fe/S proteins.</text>
</comment>
<dbReference type="Pfam" id="PF00400">
    <property type="entry name" value="WD40"/>
    <property type="match status" value="4"/>
</dbReference>
<dbReference type="Proteomes" id="UP001378960">
    <property type="component" value="Unassembled WGS sequence"/>
</dbReference>
<name>A0AAV5R6X9_PICKL</name>
<feature type="repeat" description="WD" evidence="4">
    <location>
        <begin position="104"/>
        <end position="145"/>
    </location>
</feature>
<dbReference type="SMART" id="SM00320">
    <property type="entry name" value="WD40"/>
    <property type="match status" value="7"/>
</dbReference>